<gene>
    <name evidence="6" type="ORF">GCM10022224_013600</name>
</gene>
<dbReference type="SFLD" id="SFLDF00365">
    <property type="entry name" value="thuricin_CD_(TrnCD-like)"/>
    <property type="match status" value="1"/>
</dbReference>
<evidence type="ECO:0000256" key="4">
    <source>
        <dbReference type="ARBA" id="ARBA00023014"/>
    </source>
</evidence>
<keyword evidence="7" id="KW-1185">Reference proteome</keyword>
<evidence type="ECO:0000256" key="3">
    <source>
        <dbReference type="ARBA" id="ARBA00023004"/>
    </source>
</evidence>
<keyword evidence="3" id="KW-0408">Iron</keyword>
<reference evidence="7" key="1">
    <citation type="journal article" date="2019" name="Int. J. Syst. Evol. Microbiol.">
        <title>The Global Catalogue of Microorganisms (GCM) 10K type strain sequencing project: providing services to taxonomists for standard genome sequencing and annotation.</title>
        <authorList>
            <consortium name="The Broad Institute Genomics Platform"/>
            <consortium name="The Broad Institute Genome Sequencing Center for Infectious Disease"/>
            <person name="Wu L."/>
            <person name="Ma J."/>
        </authorList>
    </citation>
    <scope>NUCLEOTIDE SEQUENCE [LARGE SCALE GENOMIC DNA]</scope>
    <source>
        <strain evidence="7">JCM 16904</strain>
    </source>
</reference>
<organism evidence="6 7">
    <name type="scientific">Nonomuraea antimicrobica</name>
    <dbReference type="NCBI Taxonomy" id="561173"/>
    <lineage>
        <taxon>Bacteria</taxon>
        <taxon>Bacillati</taxon>
        <taxon>Actinomycetota</taxon>
        <taxon>Actinomycetes</taxon>
        <taxon>Streptosporangiales</taxon>
        <taxon>Streptosporangiaceae</taxon>
        <taxon>Nonomuraea</taxon>
    </lineage>
</organism>
<dbReference type="InterPro" id="IPR007197">
    <property type="entry name" value="rSAM"/>
</dbReference>
<dbReference type="PROSITE" id="PS51918">
    <property type="entry name" value="RADICAL_SAM"/>
    <property type="match status" value="1"/>
</dbReference>
<dbReference type="SFLD" id="SFLDG01067">
    <property type="entry name" value="SPASM/twitch_domain_containing"/>
    <property type="match status" value="1"/>
</dbReference>
<dbReference type="SFLD" id="SFLDG01386">
    <property type="entry name" value="main_SPASM_domain-containing"/>
    <property type="match status" value="1"/>
</dbReference>
<comment type="caution">
    <text evidence="6">The sequence shown here is derived from an EMBL/GenBank/DDBJ whole genome shotgun (WGS) entry which is preliminary data.</text>
</comment>
<dbReference type="SUPFAM" id="SSF102114">
    <property type="entry name" value="Radical SAM enzymes"/>
    <property type="match status" value="1"/>
</dbReference>
<dbReference type="PANTHER" id="PTHR11228">
    <property type="entry name" value="RADICAL SAM DOMAIN PROTEIN"/>
    <property type="match status" value="1"/>
</dbReference>
<dbReference type="Gene3D" id="3.20.20.70">
    <property type="entry name" value="Aldolase class I"/>
    <property type="match status" value="1"/>
</dbReference>
<sequence>MGVDFLWLEVTGKCQLACDHCYASSGPDGTHGTMLARDWIRVIDEAAALGVTMVQFIGGEPTLHPDLPRLVRHALDTGVQVEIYTNLVHVSPIMWDTFRLPGVRLATSYYTDSPEEHQAITRRPTLRATTKNIARVRELGIPLRAGVIGVLERQRTGEGVAVVERLGVAEIGYDDLREVGRGVRENGPGVDQLCGHCGDRKAAISPAGDVWPCVFSRWLPVGNVLDAPLADILTGGTFERITGELRREFDARAVCKPNQPCRPDPCSPDCSPSCQPARNCRPANNCAPNYTFGPCAPKDQNCNPVRNCNPNKCRPTGR</sequence>
<dbReference type="Pfam" id="PF04055">
    <property type="entry name" value="Radical_SAM"/>
    <property type="match status" value="1"/>
</dbReference>
<dbReference type="PANTHER" id="PTHR11228:SF7">
    <property type="entry name" value="PQQA PEPTIDE CYCLASE"/>
    <property type="match status" value="1"/>
</dbReference>
<protein>
    <recommendedName>
        <fullName evidence="5">Radical SAM core domain-containing protein</fullName>
    </recommendedName>
</protein>
<feature type="domain" description="Radical SAM core" evidence="5">
    <location>
        <begin position="1"/>
        <end position="213"/>
    </location>
</feature>
<evidence type="ECO:0000256" key="2">
    <source>
        <dbReference type="ARBA" id="ARBA00022723"/>
    </source>
</evidence>
<dbReference type="InterPro" id="IPR023885">
    <property type="entry name" value="4Fe4S-binding_SPASM_dom"/>
</dbReference>
<keyword evidence="1" id="KW-0949">S-adenosyl-L-methionine</keyword>
<evidence type="ECO:0000256" key="1">
    <source>
        <dbReference type="ARBA" id="ARBA00022691"/>
    </source>
</evidence>
<keyword evidence="2" id="KW-0479">Metal-binding</keyword>
<dbReference type="Proteomes" id="UP001500902">
    <property type="component" value="Unassembled WGS sequence"/>
</dbReference>
<dbReference type="InterPro" id="IPR013785">
    <property type="entry name" value="Aldolase_TIM"/>
</dbReference>
<dbReference type="SFLD" id="SFLDG01216">
    <property type="entry name" value="thioether_bond_formation_requi"/>
    <property type="match status" value="1"/>
</dbReference>
<dbReference type="InterPro" id="IPR058240">
    <property type="entry name" value="rSAM_sf"/>
</dbReference>
<dbReference type="Pfam" id="PF13186">
    <property type="entry name" value="SPASM"/>
    <property type="match status" value="1"/>
</dbReference>
<dbReference type="EMBL" id="BAAAZP010000019">
    <property type="protein sequence ID" value="GAA3652013.1"/>
    <property type="molecule type" value="Genomic_DNA"/>
</dbReference>
<dbReference type="CDD" id="cd01335">
    <property type="entry name" value="Radical_SAM"/>
    <property type="match status" value="1"/>
</dbReference>
<keyword evidence="4" id="KW-0411">Iron-sulfur</keyword>
<proteinExistence type="predicted"/>
<dbReference type="InterPro" id="IPR050377">
    <property type="entry name" value="Radical_SAM_PqqE_MftC-like"/>
</dbReference>
<dbReference type="RefSeq" id="WP_344874082.1">
    <property type="nucleotide sequence ID" value="NZ_BAAAZP010000019.1"/>
</dbReference>
<evidence type="ECO:0000313" key="7">
    <source>
        <dbReference type="Proteomes" id="UP001500902"/>
    </source>
</evidence>
<evidence type="ECO:0000259" key="5">
    <source>
        <dbReference type="PROSITE" id="PS51918"/>
    </source>
</evidence>
<name>A0ABP7B7K6_9ACTN</name>
<accession>A0ABP7B7K6</accession>
<dbReference type="SFLD" id="SFLDS00029">
    <property type="entry name" value="Radical_SAM"/>
    <property type="match status" value="1"/>
</dbReference>
<evidence type="ECO:0000313" key="6">
    <source>
        <dbReference type="EMBL" id="GAA3652013.1"/>
    </source>
</evidence>